<dbReference type="AlphaFoldDB" id="A0A8S8XA72"/>
<comment type="caution">
    <text evidence="8">The sequence shown here is derived from an EMBL/GenBank/DDBJ whole genome shotgun (WGS) entry which is preliminary data.</text>
</comment>
<gene>
    <name evidence="8" type="ORF">TMPK1_26000</name>
</gene>
<dbReference type="GO" id="GO:0005886">
    <property type="term" value="C:plasma membrane"/>
    <property type="evidence" value="ECO:0007669"/>
    <property type="project" value="UniProtKB-SubCell"/>
</dbReference>
<evidence type="ECO:0000256" key="1">
    <source>
        <dbReference type="ARBA" id="ARBA00004162"/>
    </source>
</evidence>
<comment type="subcellular location">
    <subcellularLocation>
        <location evidence="1">Cell membrane</location>
        <topology evidence="1">Single-pass membrane protein</topology>
    </subcellularLocation>
</comment>
<dbReference type="InterPro" id="IPR014320">
    <property type="entry name" value="Phageshock_PspC"/>
</dbReference>
<evidence type="ECO:0000313" key="8">
    <source>
        <dbReference type="EMBL" id="GIL40363.1"/>
    </source>
</evidence>
<dbReference type="NCBIfam" id="TIGR02978">
    <property type="entry name" value="phageshock_pspC"/>
    <property type="match status" value="1"/>
</dbReference>
<name>A0A8S8XA72_9PROT</name>
<dbReference type="InterPro" id="IPR052027">
    <property type="entry name" value="PspC"/>
</dbReference>
<feature type="domain" description="Phage shock protein PspC N-terminal" evidence="7">
    <location>
        <begin position="12"/>
        <end position="69"/>
    </location>
</feature>
<dbReference type="Pfam" id="PF04024">
    <property type="entry name" value="PspC"/>
    <property type="match status" value="1"/>
</dbReference>
<evidence type="ECO:0000256" key="6">
    <source>
        <dbReference type="SAM" id="Phobius"/>
    </source>
</evidence>
<keyword evidence="5 6" id="KW-0472">Membrane</keyword>
<evidence type="ECO:0000256" key="2">
    <source>
        <dbReference type="ARBA" id="ARBA00022475"/>
    </source>
</evidence>
<evidence type="ECO:0000313" key="9">
    <source>
        <dbReference type="Proteomes" id="UP000681075"/>
    </source>
</evidence>
<keyword evidence="4 6" id="KW-1133">Transmembrane helix</keyword>
<protein>
    <recommendedName>
        <fullName evidence="7">Phage shock protein PspC N-terminal domain-containing protein</fullName>
    </recommendedName>
</protein>
<keyword evidence="2" id="KW-1003">Cell membrane</keyword>
<dbReference type="RefSeq" id="WP_420243463.1">
    <property type="nucleotide sequence ID" value="NZ_BOPV01000001.1"/>
</dbReference>
<keyword evidence="9" id="KW-1185">Reference proteome</keyword>
<accession>A0A8S8XA72</accession>
<dbReference type="InterPro" id="IPR007168">
    <property type="entry name" value="Phageshock_PspC_N"/>
</dbReference>
<sequence>MSFHEMVPPDPKRLYRNCEDRMLAGVCAGLSDYLGWDRTLVRGAFVLGTIFFAPFFIMSYVIMWMIMPKRPKMLFRDQGEKTFWQSVNTRPGGTVGDLARKFRDLDTRLAGMERRVTTPNFDLEREFKNLGA</sequence>
<dbReference type="Proteomes" id="UP000681075">
    <property type="component" value="Unassembled WGS sequence"/>
</dbReference>
<dbReference type="PANTHER" id="PTHR33885:SF3">
    <property type="entry name" value="PHAGE SHOCK PROTEIN C"/>
    <property type="match status" value="1"/>
</dbReference>
<organism evidence="8 9">
    <name type="scientific">Roseiterribacter gracilis</name>
    <dbReference type="NCBI Taxonomy" id="2812848"/>
    <lineage>
        <taxon>Bacteria</taxon>
        <taxon>Pseudomonadati</taxon>
        <taxon>Pseudomonadota</taxon>
        <taxon>Alphaproteobacteria</taxon>
        <taxon>Rhodospirillales</taxon>
        <taxon>Roseiterribacteraceae</taxon>
        <taxon>Roseiterribacter</taxon>
    </lineage>
</organism>
<evidence type="ECO:0000259" key="7">
    <source>
        <dbReference type="Pfam" id="PF04024"/>
    </source>
</evidence>
<proteinExistence type="predicted"/>
<evidence type="ECO:0000256" key="3">
    <source>
        <dbReference type="ARBA" id="ARBA00022692"/>
    </source>
</evidence>
<keyword evidence="3 6" id="KW-0812">Transmembrane</keyword>
<evidence type="ECO:0000256" key="5">
    <source>
        <dbReference type="ARBA" id="ARBA00023136"/>
    </source>
</evidence>
<feature type="transmembrane region" description="Helical" evidence="6">
    <location>
        <begin position="44"/>
        <end position="66"/>
    </location>
</feature>
<dbReference type="EMBL" id="BOPV01000001">
    <property type="protein sequence ID" value="GIL40363.1"/>
    <property type="molecule type" value="Genomic_DNA"/>
</dbReference>
<dbReference type="PANTHER" id="PTHR33885">
    <property type="entry name" value="PHAGE SHOCK PROTEIN C"/>
    <property type="match status" value="1"/>
</dbReference>
<reference evidence="8" key="1">
    <citation type="submission" date="2021-02" db="EMBL/GenBank/DDBJ databases">
        <title>Genome sequence of Rhodospirillales sp. strain TMPK1 isolated from soil.</title>
        <authorList>
            <person name="Nakai R."/>
            <person name="Kusada H."/>
            <person name="Tamaki H."/>
        </authorList>
    </citation>
    <scope>NUCLEOTIDE SEQUENCE</scope>
    <source>
        <strain evidence="8">TMPK1</strain>
    </source>
</reference>
<evidence type="ECO:0000256" key="4">
    <source>
        <dbReference type="ARBA" id="ARBA00022989"/>
    </source>
</evidence>